<dbReference type="EMBL" id="HACA01033281">
    <property type="protein sequence ID" value="CDW50642.1"/>
    <property type="molecule type" value="Transcribed_RNA"/>
</dbReference>
<dbReference type="Gene3D" id="3.30.30.10">
    <property type="entry name" value="Knottin, scorpion toxin-like"/>
    <property type="match status" value="1"/>
</dbReference>
<dbReference type="OrthoDB" id="6395825at2759"/>
<dbReference type="InterPro" id="IPR036574">
    <property type="entry name" value="Scorpion_toxin-like_sf"/>
</dbReference>
<protein>
    <submittedName>
        <fullName evidence="2">Uncharacterized protein</fullName>
    </submittedName>
</protein>
<keyword evidence="1" id="KW-1133">Transmembrane helix</keyword>
<accession>A0A0K2VK98</accession>
<dbReference type="AlphaFoldDB" id="A0A0K2VK98"/>
<keyword evidence="1" id="KW-0472">Membrane</keyword>
<name>A0A0K2VK98_LEPSM</name>
<organism evidence="2">
    <name type="scientific">Lepeophtheirus salmonis</name>
    <name type="common">Salmon louse</name>
    <name type="synonym">Caligus salmonis</name>
    <dbReference type="NCBI Taxonomy" id="72036"/>
    <lineage>
        <taxon>Eukaryota</taxon>
        <taxon>Metazoa</taxon>
        <taxon>Ecdysozoa</taxon>
        <taxon>Arthropoda</taxon>
        <taxon>Crustacea</taxon>
        <taxon>Multicrustacea</taxon>
        <taxon>Hexanauplia</taxon>
        <taxon>Copepoda</taxon>
        <taxon>Siphonostomatoida</taxon>
        <taxon>Caligidae</taxon>
        <taxon>Lepeophtheirus</taxon>
    </lineage>
</organism>
<proteinExistence type="predicted"/>
<reference evidence="2" key="1">
    <citation type="submission" date="2014-05" db="EMBL/GenBank/DDBJ databases">
        <authorList>
            <person name="Chronopoulou M."/>
        </authorList>
    </citation>
    <scope>NUCLEOTIDE SEQUENCE</scope>
    <source>
        <tissue evidence="2">Whole organism</tissue>
    </source>
</reference>
<sequence>MAIKMGYFQSQFLPIIVLLLGIISIQSGVSLPMNETMQEESPSNHLRCQLSESICSFSCLFGGYKTGLCIPNENGGKACVCVNEMLQESICQPDNEEKTSAYMCAGYCQVIGRQTGNCENNVCECSRERFYLSRDYLCVANEVCSMHCQIVRGGSNGKCSGPNNWDCECDYGFSHDDSMSFNSTSSD</sequence>
<feature type="transmembrane region" description="Helical" evidence="1">
    <location>
        <begin position="12"/>
        <end position="33"/>
    </location>
</feature>
<keyword evidence="1" id="KW-0812">Transmembrane</keyword>
<evidence type="ECO:0000256" key="1">
    <source>
        <dbReference type="SAM" id="Phobius"/>
    </source>
</evidence>
<evidence type="ECO:0000313" key="2">
    <source>
        <dbReference type="EMBL" id="CDW50642.1"/>
    </source>
</evidence>